<dbReference type="OrthoDB" id="5816125at2"/>
<proteinExistence type="predicted"/>
<accession>A0A0J8VDR1</accession>
<protein>
    <submittedName>
        <fullName evidence="1">Prepilin-type cleavage/methylation domain-containing protein</fullName>
    </submittedName>
</protein>
<dbReference type="RefSeq" id="WP_048898069.1">
    <property type="nucleotide sequence ID" value="NZ_AP024852.1"/>
</dbReference>
<dbReference type="InterPro" id="IPR012902">
    <property type="entry name" value="N_methyl_site"/>
</dbReference>
<dbReference type="AlphaFoldDB" id="A0A0J8VDR1"/>
<dbReference type="STRING" id="680026.AB733_06740"/>
<dbReference type="InterPro" id="IPR016419">
    <property type="entry name" value="Prepilin_Pept-dep_B_prd"/>
</dbReference>
<organism evidence="1 2">
    <name type="scientific">Photobacterium swingsii</name>
    <dbReference type="NCBI Taxonomy" id="680026"/>
    <lineage>
        <taxon>Bacteria</taxon>
        <taxon>Pseudomonadati</taxon>
        <taxon>Pseudomonadota</taxon>
        <taxon>Gammaproteobacteria</taxon>
        <taxon>Vibrionales</taxon>
        <taxon>Vibrionaceae</taxon>
        <taxon>Photobacterium</taxon>
    </lineage>
</organism>
<dbReference type="Pfam" id="PF07963">
    <property type="entry name" value="N_methyl"/>
    <property type="match status" value="1"/>
</dbReference>
<reference evidence="1 2" key="1">
    <citation type="submission" date="2018-01" db="EMBL/GenBank/DDBJ databases">
        <title>Whole genome sequencing of Histamine producing bacteria.</title>
        <authorList>
            <person name="Butler K."/>
        </authorList>
    </citation>
    <scope>NUCLEOTIDE SEQUENCE [LARGE SCALE GENOMIC DNA]</scope>
    <source>
        <strain evidence="1 2">DSM 24669</strain>
    </source>
</reference>
<dbReference type="EMBL" id="PYLZ01000006">
    <property type="protein sequence ID" value="PSW24159.1"/>
    <property type="molecule type" value="Genomic_DNA"/>
</dbReference>
<name>A0A0J8VDR1_9GAMM</name>
<dbReference type="NCBIfam" id="TIGR02532">
    <property type="entry name" value="IV_pilin_GFxxxE"/>
    <property type="match status" value="1"/>
</dbReference>
<dbReference type="PIRSF" id="PIRSF004525">
    <property type="entry name" value="Pilin_peptidase-dep_B_prd"/>
    <property type="match status" value="1"/>
</dbReference>
<gene>
    <name evidence="1" type="ORF">C9I94_12535</name>
</gene>
<sequence length="216" mass="23879">MHQRLNKGFTLTELLVSSAIGLSLITVVTSNYFHSVALSNQQIKRSVLSAELDSLLYLMNAEIKRAGYCGDCKSSNGFLISDATGANRSSVAINDSVTALTGTCIRFAYNEDSSLGVLTPRNGDARGYRLKMEKDGTKSFEIYRNYGGIANWNCNDGTHWLDYQNDMISISQFDIHREEVIGISRKKQNITITLTGNIDGVSLSRTTRIAINNVDY</sequence>
<dbReference type="Proteomes" id="UP000240481">
    <property type="component" value="Unassembled WGS sequence"/>
</dbReference>
<evidence type="ECO:0000313" key="1">
    <source>
        <dbReference type="EMBL" id="PSW24159.1"/>
    </source>
</evidence>
<evidence type="ECO:0000313" key="2">
    <source>
        <dbReference type="Proteomes" id="UP000240481"/>
    </source>
</evidence>
<keyword evidence="2" id="KW-1185">Reference proteome</keyword>
<comment type="caution">
    <text evidence="1">The sequence shown here is derived from an EMBL/GenBank/DDBJ whole genome shotgun (WGS) entry which is preliminary data.</text>
</comment>